<proteinExistence type="predicted"/>
<evidence type="ECO:0000313" key="1">
    <source>
        <dbReference type="EMBL" id="KAK7350051.1"/>
    </source>
</evidence>
<comment type="caution">
    <text evidence="1">The sequence shown here is derived from an EMBL/GenBank/DDBJ whole genome shotgun (WGS) entry which is preliminary data.</text>
</comment>
<sequence length="91" mass="10553">MNDLFSIDTTFCSLLVIRAYQAFHIFSKKTFLSTGVATNCPPNILKQTPLWLRVRKRLWKGASDSYNYTRSASQHLLQIKTEQERDATLTR</sequence>
<organism evidence="1 2">
    <name type="scientific">Canavalia gladiata</name>
    <name type="common">Sword bean</name>
    <name type="synonym">Dolichos gladiatus</name>
    <dbReference type="NCBI Taxonomy" id="3824"/>
    <lineage>
        <taxon>Eukaryota</taxon>
        <taxon>Viridiplantae</taxon>
        <taxon>Streptophyta</taxon>
        <taxon>Embryophyta</taxon>
        <taxon>Tracheophyta</taxon>
        <taxon>Spermatophyta</taxon>
        <taxon>Magnoliopsida</taxon>
        <taxon>eudicotyledons</taxon>
        <taxon>Gunneridae</taxon>
        <taxon>Pentapetalae</taxon>
        <taxon>rosids</taxon>
        <taxon>fabids</taxon>
        <taxon>Fabales</taxon>
        <taxon>Fabaceae</taxon>
        <taxon>Papilionoideae</taxon>
        <taxon>50 kb inversion clade</taxon>
        <taxon>NPAAA clade</taxon>
        <taxon>indigoferoid/millettioid clade</taxon>
        <taxon>Phaseoleae</taxon>
        <taxon>Canavalia</taxon>
    </lineage>
</organism>
<gene>
    <name evidence="1" type="ORF">VNO77_08106</name>
</gene>
<protein>
    <submittedName>
        <fullName evidence="1">Uncharacterized protein</fullName>
    </submittedName>
</protein>
<reference evidence="1 2" key="1">
    <citation type="submission" date="2024-01" db="EMBL/GenBank/DDBJ databases">
        <title>The genomes of 5 underutilized Papilionoideae crops provide insights into root nodulation and disease resistanc.</title>
        <authorList>
            <person name="Jiang F."/>
        </authorList>
    </citation>
    <scope>NUCLEOTIDE SEQUENCE [LARGE SCALE GENOMIC DNA]</scope>
    <source>
        <strain evidence="1">LVBAO_FW01</strain>
        <tissue evidence="1">Leaves</tissue>
    </source>
</reference>
<dbReference type="EMBL" id="JAYMYQ010000002">
    <property type="protein sequence ID" value="KAK7350051.1"/>
    <property type="molecule type" value="Genomic_DNA"/>
</dbReference>
<dbReference type="Proteomes" id="UP001367508">
    <property type="component" value="Unassembled WGS sequence"/>
</dbReference>
<keyword evidence="2" id="KW-1185">Reference proteome</keyword>
<evidence type="ECO:0000313" key="2">
    <source>
        <dbReference type="Proteomes" id="UP001367508"/>
    </source>
</evidence>
<accession>A0AAN9M9R5</accession>
<name>A0AAN9M9R5_CANGL</name>
<dbReference type="AlphaFoldDB" id="A0AAN9M9R5"/>